<sequence>MVPEKKSKKEKIYSPLSLFMMRTPLLPLEYFEQLCAADLQDSLDIAIQDPLVQEAIAVASENLHEAMPNFKEEKNPKKQKQIAASLLKYLSRMSTRPTPFGLFASVASGNLAEQTEVNLNTKYLMKRTRPDMEWLLFIVYQLEQRPEIVMQLQVQKNQAVQNTGGRIELLYPSLMGQMFNKVTGTDTKPGKVTVRATPPAVRALELSEQPVAFGMIMQQMLKEYEDTEGVNAEVIFHFLWELFTKEFLISELRPPLTLSSPLDYILSRLGRIQGAEAEVELLTRAKQSMHDYDQYELGQGLSSYLELQQYMKNYGEMQSMAQVDLALLSKTIHLNHQVGEDIAEVAEVLWKIAKSKRGFPHLKEYHNNFIEKYGISCDVPILELLNEETGLGVPEAYLKKGNQSNDISGGTASRVEFDRKLMMLMENALLNEEHEILITDDMVEQAWGDREEVDEAASSIEIYAEVLAASSQELDEGKFNIVLGPNPGSFEAGATFGRFMDMLGEQPAHQFKAIRQKEQIANPDVLFAEATYIPGFGRAANVIVAPNLRDYEIGIGINTSPGKEAIGLDDVLVCATHDRLVLKSRSLGKQIIVTAGHMYNFQASPHIYRFMRELSFESVRTWQPFEWGSMENLPYLPRVRYRRTILAPARWALFQSNFQDAGVLQDMEQWYRWMEQWRAQWRVPRFVYLMDTDNRILMDLTNKEFLKELHKELQTKKMVHLIERIGDTSDRWVQDEKGHYQTEFVFQLEKNRLQFAKPSIPTLSRTVSSENKIRLPGSDWLYFKLYGGDNRQDEFITNAMYDFCQQMIEQGYCEQWYFIRYNDPDSHIRLRFSGQPESLLTNLLPRVNEWAQQCLQQGLIRRVVIDTYEREVERYGGPQLIDEAEKLFSEDSRTASQLVYLLRYGKTNLPPYVLGAISALNLLGQMQLSHEQMLELLSFTVDKKLYQKEFREWRTPLMALYTGSSYEEVLTGMDGGEWIKQAFVERHMSADCFSRWIHEASRKNLLYNNSYNIISSLLHMHFNRVFGVDREMEEKCLAFARHTIDNVIQYFKHIKR</sequence>
<dbReference type="AlphaFoldDB" id="A0A172ZMV5"/>
<evidence type="ECO:0000313" key="3">
    <source>
        <dbReference type="EMBL" id="ANF98587.1"/>
    </source>
</evidence>
<organism evidence="3 4">
    <name type="scientific">Paenibacillus bovis</name>
    <dbReference type="NCBI Taxonomy" id="1616788"/>
    <lineage>
        <taxon>Bacteria</taxon>
        <taxon>Bacillati</taxon>
        <taxon>Bacillota</taxon>
        <taxon>Bacilli</taxon>
        <taxon>Bacillales</taxon>
        <taxon>Paenibacillaceae</taxon>
        <taxon>Paenibacillus</taxon>
    </lineage>
</organism>
<feature type="domain" description="Lantibiotic dehydratase N-terminal" evidence="1">
    <location>
        <begin position="48"/>
        <end position="704"/>
    </location>
</feature>
<accession>A0A172ZMV5</accession>
<reference evidence="4" key="1">
    <citation type="submission" date="2015-10" db="EMBL/GenBank/DDBJ databases">
        <title>Genome of Paenibacillus bovis sp. nov.</title>
        <authorList>
            <person name="Wu Z."/>
            <person name="Gao C."/>
            <person name="Liu Z."/>
            <person name="Zheng H."/>
        </authorList>
    </citation>
    <scope>NUCLEOTIDE SEQUENCE [LARGE SCALE GENOMIC DNA]</scope>
    <source>
        <strain evidence="4">BD3526</strain>
    </source>
</reference>
<dbReference type="InterPro" id="IPR006827">
    <property type="entry name" value="Lant_deHydtase_N"/>
</dbReference>
<gene>
    <name evidence="3" type="ORF">AR543_02145</name>
</gene>
<protein>
    <recommendedName>
        <fullName evidence="5">Lantibiotic biosynthesis protein</fullName>
    </recommendedName>
</protein>
<feature type="domain" description="Thiopeptide-type bacteriocin biosynthesis" evidence="2">
    <location>
        <begin position="780"/>
        <end position="1043"/>
    </location>
</feature>
<dbReference type="NCBIfam" id="TIGR03891">
    <property type="entry name" value="thiopep_ocin"/>
    <property type="match status" value="1"/>
</dbReference>
<evidence type="ECO:0000259" key="1">
    <source>
        <dbReference type="Pfam" id="PF04738"/>
    </source>
</evidence>
<dbReference type="InterPro" id="IPR023809">
    <property type="entry name" value="Thiopep_bacteriocin_synth_dom"/>
</dbReference>
<dbReference type="Pfam" id="PF04738">
    <property type="entry name" value="Lant_dehydr_N"/>
    <property type="match status" value="1"/>
</dbReference>
<dbReference type="Pfam" id="PF14028">
    <property type="entry name" value="Lant_dehydr_C"/>
    <property type="match status" value="1"/>
</dbReference>
<reference evidence="3 4" key="2">
    <citation type="journal article" date="2016" name="Int. J. Syst. Evol. Microbiol.">
        <title>Paenibacillus bovis sp. nov., isolated from raw yak (Bos grunniens) milk.</title>
        <authorList>
            <person name="Gao C."/>
            <person name="Han J."/>
            <person name="Liu Z."/>
            <person name="Xu X."/>
            <person name="Hang F."/>
            <person name="Wu Z."/>
        </authorList>
    </citation>
    <scope>NUCLEOTIDE SEQUENCE [LARGE SCALE GENOMIC DNA]</scope>
    <source>
        <strain evidence="3 4">BD3526</strain>
    </source>
</reference>
<name>A0A172ZMV5_9BACL</name>
<proteinExistence type="predicted"/>
<evidence type="ECO:0000259" key="2">
    <source>
        <dbReference type="Pfam" id="PF14028"/>
    </source>
</evidence>
<dbReference type="STRING" id="1616788.AR543_02145"/>
<evidence type="ECO:0008006" key="5">
    <source>
        <dbReference type="Google" id="ProtNLM"/>
    </source>
</evidence>
<evidence type="ECO:0000313" key="4">
    <source>
        <dbReference type="Proteomes" id="UP000078148"/>
    </source>
</evidence>
<dbReference type="KEGG" id="pbv:AR543_02145"/>
<keyword evidence="4" id="KW-1185">Reference proteome</keyword>
<dbReference type="EMBL" id="CP013023">
    <property type="protein sequence ID" value="ANF98587.1"/>
    <property type="molecule type" value="Genomic_DNA"/>
</dbReference>
<dbReference type="Proteomes" id="UP000078148">
    <property type="component" value="Chromosome"/>
</dbReference>